<organism evidence="1 2">
    <name type="scientific">Streptomyces viridochromogenes Tue57</name>
    <dbReference type="NCBI Taxonomy" id="1160705"/>
    <lineage>
        <taxon>Bacteria</taxon>
        <taxon>Bacillati</taxon>
        <taxon>Actinomycetota</taxon>
        <taxon>Actinomycetes</taxon>
        <taxon>Kitasatosporales</taxon>
        <taxon>Streptomycetaceae</taxon>
        <taxon>Streptomyces</taxon>
    </lineage>
</organism>
<dbReference type="AlphaFoldDB" id="L8PCJ3"/>
<reference evidence="1 2" key="1">
    <citation type="journal article" date="2013" name="Genome Announc.">
        <title>Draft Genome Sequence of Streptomyces viridochromogenes Strain Tu57, Producer of Avilamycin.</title>
        <authorList>
            <person name="Gruning B.A."/>
            <person name="Erxleben A."/>
            <person name="Hahnlein A."/>
            <person name="Gunther S."/>
        </authorList>
    </citation>
    <scope>NUCLEOTIDE SEQUENCE [LARGE SCALE GENOMIC DNA]</scope>
    <source>
        <strain evidence="1 2">Tue57</strain>
    </source>
</reference>
<dbReference type="InterPro" id="IPR036291">
    <property type="entry name" value="NAD(P)-bd_dom_sf"/>
</dbReference>
<dbReference type="SUPFAM" id="SSF51735">
    <property type="entry name" value="NAD(P)-binding Rossmann-fold domains"/>
    <property type="match status" value="1"/>
</dbReference>
<name>L8PCJ3_STRVR</name>
<sequence>MSGWTAHDIPGQSGRVAVVTGANSGLDYVTAREPARKGARVVLAR</sequence>
<proteinExistence type="predicted"/>
<comment type="caution">
    <text evidence="1">The sequence shown here is derived from an EMBL/GenBank/DDBJ whole genome shotgun (WGS) entry which is preliminary data.</text>
</comment>
<gene>
    <name evidence="1" type="ORF">STVIR_5991</name>
</gene>
<protein>
    <submittedName>
        <fullName evidence="1">Putative Dehydrogenase</fullName>
    </submittedName>
</protein>
<dbReference type="PATRIC" id="fig|1160705.3.peg.5921"/>
<dbReference type="Proteomes" id="UP000011205">
    <property type="component" value="Unassembled WGS sequence"/>
</dbReference>
<accession>L8PCJ3</accession>
<dbReference type="EMBL" id="AMLP01000184">
    <property type="protein sequence ID" value="ELS53037.1"/>
    <property type="molecule type" value="Genomic_DNA"/>
</dbReference>
<dbReference type="Gene3D" id="3.40.50.720">
    <property type="entry name" value="NAD(P)-binding Rossmann-like Domain"/>
    <property type="match status" value="1"/>
</dbReference>
<evidence type="ECO:0000313" key="1">
    <source>
        <dbReference type="EMBL" id="ELS53037.1"/>
    </source>
</evidence>
<evidence type="ECO:0000313" key="2">
    <source>
        <dbReference type="Proteomes" id="UP000011205"/>
    </source>
</evidence>